<keyword evidence="14" id="KW-1185">Reference proteome</keyword>
<dbReference type="RefSeq" id="WP_122628853.1">
    <property type="nucleotide sequence ID" value="NZ_UPPP01000083.1"/>
</dbReference>
<keyword evidence="9" id="KW-0677">Repeat</keyword>
<evidence type="ECO:0000256" key="3">
    <source>
        <dbReference type="ARBA" id="ARBA00004887"/>
    </source>
</evidence>
<dbReference type="GO" id="GO:0004746">
    <property type="term" value="F:riboflavin synthase activity"/>
    <property type="evidence" value="ECO:0007669"/>
    <property type="project" value="UniProtKB-UniRule"/>
</dbReference>
<dbReference type="PANTHER" id="PTHR21098">
    <property type="entry name" value="RIBOFLAVIN SYNTHASE ALPHA CHAIN"/>
    <property type="match status" value="1"/>
</dbReference>
<dbReference type="InterPro" id="IPR023366">
    <property type="entry name" value="ATP_synth_asu-like_sf"/>
</dbReference>
<sequence>MFTGIVEELGKVTAIQKGPKSIRLTVAAGKVLGDVQQGDSIAVNGICLTVVSFASNWFSADVMPETMDRTALGQLSTGQAVNLERALRLGDRLGGHLVSGHIDGTGQIAAKEKNDNAVIIRIIAEPAIMHYVVKKGSVAIDGTSLTIVECDESWFTVSLIPHTAAQTTLGFKQAGDMVNLETDILGKYVEKLLRSGAAADQAGPKISLEFLSEHGFTG</sequence>
<dbReference type="PIRSF" id="PIRSF000498">
    <property type="entry name" value="Riboflavin_syn_A"/>
    <property type="match status" value="1"/>
</dbReference>
<dbReference type="Pfam" id="PF00677">
    <property type="entry name" value="Lum_binding"/>
    <property type="match status" value="2"/>
</dbReference>
<keyword evidence="7" id="KW-0686">Riboflavin biosynthesis</keyword>
<evidence type="ECO:0000256" key="11">
    <source>
        <dbReference type="PROSITE-ProRule" id="PRU00524"/>
    </source>
</evidence>
<evidence type="ECO:0000256" key="8">
    <source>
        <dbReference type="ARBA" id="ARBA00022679"/>
    </source>
</evidence>
<comment type="pathway">
    <text evidence="3">Cofactor biosynthesis; riboflavin biosynthesis; riboflavin from 2-hydroxy-3-oxobutyl phosphate and 5-amino-6-(D-ribitylamino)uracil: step 2/2.</text>
</comment>
<feature type="repeat" description="Lumazine-binding" evidence="11">
    <location>
        <begin position="1"/>
        <end position="96"/>
    </location>
</feature>
<dbReference type="InterPro" id="IPR017938">
    <property type="entry name" value="Riboflavin_synthase-like_b-brl"/>
</dbReference>
<dbReference type="SUPFAM" id="SSF63380">
    <property type="entry name" value="Riboflavin synthase domain-like"/>
    <property type="match status" value="2"/>
</dbReference>
<dbReference type="InterPro" id="IPR001783">
    <property type="entry name" value="Lumazine-bd"/>
</dbReference>
<feature type="domain" description="Lumazine-binding" evidence="12">
    <location>
        <begin position="1"/>
        <end position="96"/>
    </location>
</feature>
<dbReference type="FunFam" id="2.40.30.20:FF:000003">
    <property type="entry name" value="Riboflavin synthase, alpha subunit"/>
    <property type="match status" value="1"/>
</dbReference>
<dbReference type="NCBIfam" id="NF006767">
    <property type="entry name" value="PRK09289.1"/>
    <property type="match status" value="1"/>
</dbReference>
<proteinExistence type="predicted"/>
<dbReference type="Gene3D" id="2.40.30.20">
    <property type="match status" value="2"/>
</dbReference>
<dbReference type="PANTHER" id="PTHR21098:SF12">
    <property type="entry name" value="RIBOFLAVIN SYNTHASE"/>
    <property type="match status" value="1"/>
</dbReference>
<feature type="domain" description="Lumazine-binding" evidence="12">
    <location>
        <begin position="97"/>
        <end position="193"/>
    </location>
</feature>
<evidence type="ECO:0000259" key="12">
    <source>
        <dbReference type="PROSITE" id="PS51177"/>
    </source>
</evidence>
<evidence type="ECO:0000256" key="5">
    <source>
        <dbReference type="ARBA" id="ARBA00012827"/>
    </source>
</evidence>
<evidence type="ECO:0000256" key="1">
    <source>
        <dbReference type="ARBA" id="ARBA00000968"/>
    </source>
</evidence>
<reference evidence="13 14" key="1">
    <citation type="submission" date="2018-06" db="EMBL/GenBank/DDBJ databases">
        <authorList>
            <person name="Strepis N."/>
        </authorList>
    </citation>
    <scope>NUCLEOTIDE SEQUENCE [LARGE SCALE GENOMIC DNA]</scope>
    <source>
        <strain evidence="13">LUCI</strain>
    </source>
</reference>
<evidence type="ECO:0000256" key="2">
    <source>
        <dbReference type="ARBA" id="ARBA00002803"/>
    </source>
</evidence>
<dbReference type="EC" id="2.5.1.9" evidence="5 10"/>
<dbReference type="GO" id="GO:0009231">
    <property type="term" value="P:riboflavin biosynthetic process"/>
    <property type="evidence" value="ECO:0007669"/>
    <property type="project" value="UniProtKB-KW"/>
</dbReference>
<name>A0A498RCR6_9FIRM</name>
<evidence type="ECO:0000256" key="4">
    <source>
        <dbReference type="ARBA" id="ARBA00011233"/>
    </source>
</evidence>
<comment type="subunit">
    <text evidence="4">Homotrimer.</text>
</comment>
<evidence type="ECO:0000256" key="6">
    <source>
        <dbReference type="ARBA" id="ARBA00013950"/>
    </source>
</evidence>
<evidence type="ECO:0000313" key="14">
    <source>
        <dbReference type="Proteomes" id="UP000277811"/>
    </source>
</evidence>
<dbReference type="Proteomes" id="UP000277811">
    <property type="component" value="Unassembled WGS sequence"/>
</dbReference>
<organism evidence="13 14">
    <name type="scientific">Lucifera butyrica</name>
    <dbReference type="NCBI Taxonomy" id="1351585"/>
    <lineage>
        <taxon>Bacteria</taxon>
        <taxon>Bacillati</taxon>
        <taxon>Bacillota</taxon>
        <taxon>Negativicutes</taxon>
        <taxon>Veillonellales</taxon>
        <taxon>Veillonellaceae</taxon>
        <taxon>Lucifera</taxon>
    </lineage>
</organism>
<dbReference type="InterPro" id="IPR026017">
    <property type="entry name" value="Lumazine-bd_dom"/>
</dbReference>
<keyword evidence="8" id="KW-0808">Transferase</keyword>
<dbReference type="EMBL" id="UPPP01000083">
    <property type="protein sequence ID" value="VBB07932.1"/>
    <property type="molecule type" value="Genomic_DNA"/>
</dbReference>
<dbReference type="OrthoDB" id="9788537at2"/>
<accession>A0A498RCR6</accession>
<dbReference type="NCBIfam" id="TIGR00187">
    <property type="entry name" value="ribE"/>
    <property type="match status" value="1"/>
</dbReference>
<protein>
    <recommendedName>
        <fullName evidence="6 10">Riboflavin synthase</fullName>
        <ecNumber evidence="5 10">2.5.1.9</ecNumber>
    </recommendedName>
</protein>
<dbReference type="PROSITE" id="PS51177">
    <property type="entry name" value="LUMAZINE_BIND"/>
    <property type="match status" value="2"/>
</dbReference>
<feature type="repeat" description="Lumazine-binding" evidence="11">
    <location>
        <begin position="97"/>
        <end position="193"/>
    </location>
</feature>
<dbReference type="CDD" id="cd00402">
    <property type="entry name" value="Riboflavin_synthase_like"/>
    <property type="match status" value="1"/>
</dbReference>
<comment type="function">
    <text evidence="2">Catalyzes the dismutation of two molecules of 6,7-dimethyl-8-ribityllumazine, resulting in the formation of riboflavin and 5-amino-6-(D-ribitylamino)uracil.</text>
</comment>
<dbReference type="FunFam" id="2.40.30.20:FF:000004">
    <property type="entry name" value="Riboflavin synthase, alpha subunit"/>
    <property type="match status" value="1"/>
</dbReference>
<comment type="catalytic activity">
    <reaction evidence="1">
        <text>2 6,7-dimethyl-8-(1-D-ribityl)lumazine + H(+) = 5-amino-6-(D-ribitylamino)uracil + riboflavin</text>
        <dbReference type="Rhea" id="RHEA:20772"/>
        <dbReference type="ChEBI" id="CHEBI:15378"/>
        <dbReference type="ChEBI" id="CHEBI:15934"/>
        <dbReference type="ChEBI" id="CHEBI:57986"/>
        <dbReference type="ChEBI" id="CHEBI:58201"/>
        <dbReference type="EC" id="2.5.1.9"/>
    </reaction>
</comment>
<evidence type="ECO:0000256" key="7">
    <source>
        <dbReference type="ARBA" id="ARBA00022619"/>
    </source>
</evidence>
<evidence type="ECO:0000256" key="9">
    <source>
        <dbReference type="ARBA" id="ARBA00022737"/>
    </source>
</evidence>
<dbReference type="NCBIfam" id="NF009566">
    <property type="entry name" value="PRK13020.1"/>
    <property type="match status" value="1"/>
</dbReference>
<evidence type="ECO:0000313" key="13">
    <source>
        <dbReference type="EMBL" id="VBB07932.1"/>
    </source>
</evidence>
<evidence type="ECO:0000256" key="10">
    <source>
        <dbReference type="NCBIfam" id="TIGR00187"/>
    </source>
</evidence>
<dbReference type="AlphaFoldDB" id="A0A498RCR6"/>
<gene>
    <name evidence="13" type="ORF">LUCI_3197</name>
</gene>